<comment type="caution">
    <text evidence="1">The sequence shown here is derived from an EMBL/GenBank/DDBJ whole genome shotgun (WGS) entry which is preliminary data.</text>
</comment>
<accession>A0ABR3GRN8</accession>
<gene>
    <name evidence="1" type="ORF">Q9L58_002322</name>
</gene>
<protein>
    <submittedName>
        <fullName evidence="1">Uncharacterized protein</fullName>
    </submittedName>
</protein>
<keyword evidence="2" id="KW-1185">Reference proteome</keyword>
<sequence>MGSNAVINFGPYSYTSRGFLFNGIPRASLQALHSTLDPVPPKNSRDWTPPKITANWFSGQLGHYGLKGKGSKANREAQLREAIANGLCKHQPEEQRVKEESMKTEWIELRRIMQEEEKRMHEEQYERAATDEERLDVDCGRLWFEKFKASGERTAVLKHIEHGRLYVYALVKPQNIIYYAWEMAGDPKNQKWLTIGYDECEVRERATEEIALYKTVLKARQEERDAEEMAHLKHVQSIAKSQPEKFTSKHVLGTWDVSCQEIESGYGMMDLSMTLFMDREAGQIVGELHFGVMEGILRLKGKPSATRPCIEIYWACREAGGRMIICESGNNRKGKIEFSGRGAKAKLYFNELAYVGPDVTCTAVKASHEPVEGSVDFSQYSRAAYEYARVKRWG</sequence>
<evidence type="ECO:0000313" key="1">
    <source>
        <dbReference type="EMBL" id="KAL0638596.1"/>
    </source>
</evidence>
<dbReference type="EMBL" id="JBBBZM010000020">
    <property type="protein sequence ID" value="KAL0638596.1"/>
    <property type="molecule type" value="Genomic_DNA"/>
</dbReference>
<proteinExistence type="predicted"/>
<reference evidence="1 2" key="1">
    <citation type="submission" date="2024-02" db="EMBL/GenBank/DDBJ databases">
        <title>Discinaceae phylogenomics.</title>
        <authorList>
            <person name="Dirks A.C."/>
            <person name="James T.Y."/>
        </authorList>
    </citation>
    <scope>NUCLEOTIDE SEQUENCE [LARGE SCALE GENOMIC DNA]</scope>
    <source>
        <strain evidence="1 2">ACD0624</strain>
    </source>
</reference>
<evidence type="ECO:0000313" key="2">
    <source>
        <dbReference type="Proteomes" id="UP001447188"/>
    </source>
</evidence>
<name>A0ABR3GRN8_9PEZI</name>
<dbReference type="Proteomes" id="UP001447188">
    <property type="component" value="Unassembled WGS sequence"/>
</dbReference>
<organism evidence="1 2">
    <name type="scientific">Discina gigas</name>
    <dbReference type="NCBI Taxonomy" id="1032678"/>
    <lineage>
        <taxon>Eukaryota</taxon>
        <taxon>Fungi</taxon>
        <taxon>Dikarya</taxon>
        <taxon>Ascomycota</taxon>
        <taxon>Pezizomycotina</taxon>
        <taxon>Pezizomycetes</taxon>
        <taxon>Pezizales</taxon>
        <taxon>Discinaceae</taxon>
        <taxon>Discina</taxon>
    </lineage>
</organism>